<dbReference type="PROSITE" id="PS50950">
    <property type="entry name" value="ZF_THAP"/>
    <property type="match status" value="1"/>
</dbReference>
<evidence type="ECO:0000256" key="4">
    <source>
        <dbReference type="ARBA" id="ARBA00023125"/>
    </source>
</evidence>
<keyword evidence="4 5" id="KW-0238">DNA-binding</keyword>
<evidence type="ECO:0000313" key="7">
    <source>
        <dbReference type="EMBL" id="CAH1112282.1"/>
    </source>
</evidence>
<dbReference type="SMART" id="SM00980">
    <property type="entry name" value="THAP"/>
    <property type="match status" value="1"/>
</dbReference>
<dbReference type="InterPro" id="IPR006612">
    <property type="entry name" value="THAP_Znf"/>
</dbReference>
<evidence type="ECO:0000256" key="1">
    <source>
        <dbReference type="ARBA" id="ARBA00022723"/>
    </source>
</evidence>
<dbReference type="OrthoDB" id="6780681at2759"/>
<gene>
    <name evidence="7" type="ORF">PSYICH_LOCUS12622</name>
</gene>
<evidence type="ECO:0000256" key="5">
    <source>
        <dbReference type="PROSITE-ProRule" id="PRU00309"/>
    </source>
</evidence>
<dbReference type="GO" id="GO:0043565">
    <property type="term" value="F:sequence-specific DNA binding"/>
    <property type="evidence" value="ECO:0007669"/>
    <property type="project" value="InterPro"/>
</dbReference>
<keyword evidence="1" id="KW-0479">Metal-binding</keyword>
<keyword evidence="3" id="KW-0862">Zinc</keyword>
<evidence type="ECO:0000313" key="8">
    <source>
        <dbReference type="Proteomes" id="UP001153636"/>
    </source>
</evidence>
<dbReference type="EMBL" id="OV651818">
    <property type="protein sequence ID" value="CAH1112282.1"/>
    <property type="molecule type" value="Genomic_DNA"/>
</dbReference>
<sequence length="176" mass="19801">MVKCCVPLCKNSPKGSKMHILPKDKKIRIQWSLALDKKNLIDVESKEERQKYRVCSAHFEQTATFISVRNKTNLKYDSIPTLFLPCSSTSLPNSSSCEASAPMEIDSLTTTSVPSAVIPNSNLEMDNKQTFGRTISQVATTRKGDKFFNFIINKLLNLNNVLFACSVNFNLLEYLL</sequence>
<dbReference type="SMART" id="SM00692">
    <property type="entry name" value="DM3"/>
    <property type="match status" value="1"/>
</dbReference>
<name>A0A9P0GIR9_9CUCU</name>
<dbReference type="PANTHER" id="PTHR46600:SF11">
    <property type="entry name" value="THAP DOMAIN-CONTAINING PROTEIN 10"/>
    <property type="match status" value="1"/>
</dbReference>
<protein>
    <recommendedName>
        <fullName evidence="6">THAP-type domain-containing protein</fullName>
    </recommendedName>
</protein>
<reference evidence="7" key="1">
    <citation type="submission" date="2022-01" db="EMBL/GenBank/DDBJ databases">
        <authorList>
            <person name="King R."/>
        </authorList>
    </citation>
    <scope>NUCLEOTIDE SEQUENCE</scope>
</reference>
<dbReference type="Proteomes" id="UP001153636">
    <property type="component" value="Chromosome 6"/>
</dbReference>
<dbReference type="Gene3D" id="6.20.210.20">
    <property type="entry name" value="THAP domain"/>
    <property type="match status" value="1"/>
</dbReference>
<keyword evidence="2 5" id="KW-0863">Zinc-finger</keyword>
<dbReference type="AlphaFoldDB" id="A0A9P0GIR9"/>
<proteinExistence type="predicted"/>
<evidence type="ECO:0000259" key="6">
    <source>
        <dbReference type="PROSITE" id="PS50950"/>
    </source>
</evidence>
<feature type="domain" description="THAP-type" evidence="6">
    <location>
        <begin position="1"/>
        <end position="83"/>
    </location>
</feature>
<dbReference type="InterPro" id="IPR026516">
    <property type="entry name" value="THAP1/10"/>
</dbReference>
<dbReference type="Pfam" id="PF05485">
    <property type="entry name" value="THAP"/>
    <property type="match status" value="1"/>
</dbReference>
<keyword evidence="8" id="KW-1185">Reference proteome</keyword>
<organism evidence="7 8">
    <name type="scientific">Psylliodes chrysocephalus</name>
    <dbReference type="NCBI Taxonomy" id="3402493"/>
    <lineage>
        <taxon>Eukaryota</taxon>
        <taxon>Metazoa</taxon>
        <taxon>Ecdysozoa</taxon>
        <taxon>Arthropoda</taxon>
        <taxon>Hexapoda</taxon>
        <taxon>Insecta</taxon>
        <taxon>Pterygota</taxon>
        <taxon>Neoptera</taxon>
        <taxon>Endopterygota</taxon>
        <taxon>Coleoptera</taxon>
        <taxon>Polyphaga</taxon>
        <taxon>Cucujiformia</taxon>
        <taxon>Chrysomeloidea</taxon>
        <taxon>Chrysomelidae</taxon>
        <taxon>Galerucinae</taxon>
        <taxon>Alticini</taxon>
        <taxon>Psylliodes</taxon>
    </lineage>
</organism>
<evidence type="ECO:0000256" key="2">
    <source>
        <dbReference type="ARBA" id="ARBA00022771"/>
    </source>
</evidence>
<evidence type="ECO:0000256" key="3">
    <source>
        <dbReference type="ARBA" id="ARBA00022833"/>
    </source>
</evidence>
<accession>A0A9P0GIR9</accession>
<dbReference type="InterPro" id="IPR038441">
    <property type="entry name" value="THAP_Znf_sf"/>
</dbReference>
<dbReference type="SUPFAM" id="SSF57716">
    <property type="entry name" value="Glucocorticoid receptor-like (DNA-binding domain)"/>
    <property type="match status" value="1"/>
</dbReference>
<dbReference type="GO" id="GO:0008270">
    <property type="term" value="F:zinc ion binding"/>
    <property type="evidence" value="ECO:0007669"/>
    <property type="project" value="UniProtKB-KW"/>
</dbReference>
<dbReference type="PANTHER" id="PTHR46600">
    <property type="entry name" value="THAP DOMAIN-CONTAINING"/>
    <property type="match status" value="1"/>
</dbReference>